<proteinExistence type="predicted"/>
<feature type="transmembrane region" description="Helical" evidence="1">
    <location>
        <begin position="157"/>
        <end position="178"/>
    </location>
</feature>
<reference evidence="2 3" key="1">
    <citation type="submission" date="2018-11" db="EMBL/GenBank/DDBJ databases">
        <authorList>
            <person name="Li F."/>
        </authorList>
    </citation>
    <scope>NUCLEOTIDE SEQUENCE [LARGE SCALE GENOMIC DNA]</scope>
    <source>
        <strain evidence="2 3">Gsoil 818</strain>
    </source>
</reference>
<keyword evidence="1" id="KW-0812">Transmembrane</keyword>
<feature type="transmembrane region" description="Helical" evidence="1">
    <location>
        <begin position="451"/>
        <end position="469"/>
    </location>
</feature>
<keyword evidence="1" id="KW-0472">Membrane</keyword>
<feature type="transmembrane region" description="Helical" evidence="1">
    <location>
        <begin position="497"/>
        <end position="518"/>
    </location>
</feature>
<gene>
    <name evidence="2" type="ORF">EFL26_15175</name>
</gene>
<accession>A0A3N0GPB2</accession>
<feature type="transmembrane region" description="Helical" evidence="1">
    <location>
        <begin position="338"/>
        <end position="359"/>
    </location>
</feature>
<name>A0A3N0GPB2_9ACTN</name>
<dbReference type="RefSeq" id="WP_123223667.1">
    <property type="nucleotide sequence ID" value="NZ_RJSF01000040.1"/>
</dbReference>
<dbReference type="Proteomes" id="UP000279994">
    <property type="component" value="Unassembled WGS sequence"/>
</dbReference>
<feature type="transmembrane region" description="Helical" evidence="1">
    <location>
        <begin position="77"/>
        <end position="97"/>
    </location>
</feature>
<feature type="transmembrane region" description="Helical" evidence="1">
    <location>
        <begin position="388"/>
        <end position="413"/>
    </location>
</feature>
<feature type="transmembrane region" description="Helical" evidence="1">
    <location>
        <begin position="291"/>
        <end position="308"/>
    </location>
</feature>
<feature type="transmembrane region" description="Helical" evidence="1">
    <location>
        <begin position="190"/>
        <end position="212"/>
    </location>
</feature>
<keyword evidence="1" id="KW-1133">Transmembrane helix</keyword>
<dbReference type="EMBL" id="RJSF01000040">
    <property type="protein sequence ID" value="RNM14259.1"/>
    <property type="molecule type" value="Genomic_DNA"/>
</dbReference>
<comment type="caution">
    <text evidence="2">The sequence shown here is derived from an EMBL/GenBank/DDBJ whole genome shotgun (WGS) entry which is preliminary data.</text>
</comment>
<protein>
    <submittedName>
        <fullName evidence="2">ABC transporter permease</fullName>
    </submittedName>
</protein>
<feature type="transmembrane region" description="Helical" evidence="1">
    <location>
        <begin position="425"/>
        <end position="444"/>
    </location>
</feature>
<organism evidence="2 3">
    <name type="scientific">Nocardioides pocheonensis</name>
    <dbReference type="NCBI Taxonomy" id="661485"/>
    <lineage>
        <taxon>Bacteria</taxon>
        <taxon>Bacillati</taxon>
        <taxon>Actinomycetota</taxon>
        <taxon>Actinomycetes</taxon>
        <taxon>Propionibacteriales</taxon>
        <taxon>Nocardioidaceae</taxon>
        <taxon>Nocardioides</taxon>
    </lineage>
</organism>
<keyword evidence="3" id="KW-1185">Reference proteome</keyword>
<feature type="transmembrane region" description="Helical" evidence="1">
    <location>
        <begin position="232"/>
        <end position="253"/>
    </location>
</feature>
<dbReference type="AlphaFoldDB" id="A0A3N0GPB2"/>
<evidence type="ECO:0000256" key="1">
    <source>
        <dbReference type="SAM" id="Phobius"/>
    </source>
</evidence>
<dbReference type="OrthoDB" id="2014935at2"/>
<feature type="transmembrane region" description="Helical" evidence="1">
    <location>
        <begin position="118"/>
        <end position="151"/>
    </location>
</feature>
<evidence type="ECO:0000313" key="3">
    <source>
        <dbReference type="Proteomes" id="UP000279994"/>
    </source>
</evidence>
<sequence>MTATGTFLRAFLRRDRWLVLWFLLGTPTLYWTQAYSVDGIYRSQAEFDRAAAAMGDNAAFVAMAGPARALNTTGGQVAWQASAFGAIVVGLMAMFIVGRHTRSEEETGREELLRSGVVARTAPMTAALLAATVASAVVAAGVTGSLLLYGLPAAGSWVLGVGVLGCGVAFGGVALLAAQVTTTARATYGLTGAVIGVSYGLRAIGDVSGGGLSWLSPIGWYQAMHAYSGERWWPVVLLVVLGALTTAAAYLVFERRDLGAGIWATRVGPDRASPRLLSGLGLAWRMQRSSVFWWSVGMLVGGYAYGAMGDDVTTMMGDSQFSKDIFAAGGGADLLDSFYAVATLMLVLIAAGFTVSSALRPHSEEQAGRVEALLATGLSRARWYAGQALVTVAGSVVVLLAAGLGIGVGYAAVTGDWSAVQRLTGATFSQLAGLLVLGALARLLHAVAPRWAPLAWLGVLYCWVILMFGELLEFPQWVIDVSPFSHLAAVPAVDMRWTPFLTVLALAAAMSTAGLLAFRHRDVH</sequence>
<evidence type="ECO:0000313" key="2">
    <source>
        <dbReference type="EMBL" id="RNM14259.1"/>
    </source>
</evidence>